<dbReference type="PROSITE" id="PS00671">
    <property type="entry name" value="D_2_HYDROXYACID_DH_3"/>
    <property type="match status" value="1"/>
</dbReference>
<feature type="domain" description="D-isomer specific 2-hydroxyacid dehydrogenase catalytic" evidence="3">
    <location>
        <begin position="8"/>
        <end position="317"/>
    </location>
</feature>
<dbReference type="PANTHER" id="PTHR42938:SF47">
    <property type="entry name" value="HYDROXYPYRUVATE REDUCTASE"/>
    <property type="match status" value="1"/>
</dbReference>
<dbReference type="OrthoDB" id="9793626at2"/>
<dbReference type="InterPro" id="IPR006140">
    <property type="entry name" value="D-isomer_DH_NAD-bd"/>
</dbReference>
<protein>
    <submittedName>
        <fullName evidence="5">D-3-phosphoglycerate dehydrogenase</fullName>
    </submittedName>
</protein>
<dbReference type="EMBL" id="FNBW01000001">
    <property type="protein sequence ID" value="SDF09169.1"/>
    <property type="molecule type" value="Genomic_DNA"/>
</dbReference>
<gene>
    <name evidence="5" type="ORF">SAMN05660686_00210</name>
</gene>
<evidence type="ECO:0000313" key="6">
    <source>
        <dbReference type="Proteomes" id="UP000198615"/>
    </source>
</evidence>
<name>A0A8G2BGA4_9PROT</name>
<evidence type="ECO:0000259" key="4">
    <source>
        <dbReference type="Pfam" id="PF02826"/>
    </source>
</evidence>
<feature type="domain" description="D-isomer specific 2-hydroxyacid dehydrogenase NAD-binding" evidence="4">
    <location>
        <begin position="110"/>
        <end position="286"/>
    </location>
</feature>
<dbReference type="Pfam" id="PF02826">
    <property type="entry name" value="2-Hacid_dh_C"/>
    <property type="match status" value="1"/>
</dbReference>
<keyword evidence="6" id="KW-1185">Reference proteome</keyword>
<dbReference type="PANTHER" id="PTHR42938">
    <property type="entry name" value="FORMATE DEHYDROGENASE 1"/>
    <property type="match status" value="1"/>
</dbReference>
<dbReference type="CDD" id="cd12173">
    <property type="entry name" value="PGDH_4"/>
    <property type="match status" value="1"/>
</dbReference>
<evidence type="ECO:0000256" key="2">
    <source>
        <dbReference type="RuleBase" id="RU003719"/>
    </source>
</evidence>
<comment type="caution">
    <text evidence="5">The sequence shown here is derived from an EMBL/GenBank/DDBJ whole genome shotgun (WGS) entry which is preliminary data.</text>
</comment>
<dbReference type="GO" id="GO:0051287">
    <property type="term" value="F:NAD binding"/>
    <property type="evidence" value="ECO:0007669"/>
    <property type="project" value="InterPro"/>
</dbReference>
<proteinExistence type="inferred from homology"/>
<dbReference type="RefSeq" id="WP_093147537.1">
    <property type="nucleotide sequence ID" value="NZ_FNBW01000001.1"/>
</dbReference>
<keyword evidence="1 2" id="KW-0560">Oxidoreductase</keyword>
<dbReference type="AlphaFoldDB" id="A0A8G2BGA4"/>
<dbReference type="InterPro" id="IPR036291">
    <property type="entry name" value="NAD(P)-bd_dom_sf"/>
</dbReference>
<evidence type="ECO:0000256" key="1">
    <source>
        <dbReference type="ARBA" id="ARBA00023002"/>
    </source>
</evidence>
<evidence type="ECO:0000259" key="3">
    <source>
        <dbReference type="Pfam" id="PF00389"/>
    </source>
</evidence>
<dbReference type="InterPro" id="IPR029753">
    <property type="entry name" value="D-isomer_DH_CS"/>
</dbReference>
<comment type="similarity">
    <text evidence="2">Belongs to the D-isomer specific 2-hydroxyacid dehydrogenase family.</text>
</comment>
<accession>A0A8G2BGA4</accession>
<sequence length="324" mass="35301">MSTNKKKVLIVGPIHEHGMALLEGRDDITVEVIDTLDPEVIKRHAADAHGIGVRVAQINRLVIDNAPNLQVVSRHGVGYDSVDQDALTERKIPLCIAPRSNAPSVAEQAMMFMLVHAKQMHVLDPMVRANTWNRRSEVEAFDLAGRTLLICGLGRIGSRLAKRALAFDMKVFGYDPYIDPEKIRAMGVEPVADFHTVLGECHMVSVHCPRNKETIGLIGKKEFDALPAGALVINCARGGIVDEPALLDAVKSGHLVGAGLDVFDVEPAMDHPFFGEKNILMTPHSAGMSLEARQRSSYQTVENILAVFDGTLDPDVVVNKEVLG</sequence>
<dbReference type="Gene3D" id="3.40.50.720">
    <property type="entry name" value="NAD(P)-binding Rossmann-like Domain"/>
    <property type="match status" value="2"/>
</dbReference>
<dbReference type="Pfam" id="PF00389">
    <property type="entry name" value="2-Hacid_dh"/>
    <property type="match status" value="1"/>
</dbReference>
<dbReference type="SUPFAM" id="SSF51735">
    <property type="entry name" value="NAD(P)-binding Rossmann-fold domains"/>
    <property type="match status" value="1"/>
</dbReference>
<organism evidence="5 6">
    <name type="scientific">Thalassobaculum litoreum DSM 18839</name>
    <dbReference type="NCBI Taxonomy" id="1123362"/>
    <lineage>
        <taxon>Bacteria</taxon>
        <taxon>Pseudomonadati</taxon>
        <taxon>Pseudomonadota</taxon>
        <taxon>Alphaproteobacteria</taxon>
        <taxon>Rhodospirillales</taxon>
        <taxon>Thalassobaculaceae</taxon>
        <taxon>Thalassobaculum</taxon>
    </lineage>
</organism>
<dbReference type="SUPFAM" id="SSF52283">
    <property type="entry name" value="Formate/glycerate dehydrogenase catalytic domain-like"/>
    <property type="match status" value="1"/>
</dbReference>
<dbReference type="InterPro" id="IPR006139">
    <property type="entry name" value="D-isomer_2_OHA_DH_cat_dom"/>
</dbReference>
<dbReference type="Proteomes" id="UP000198615">
    <property type="component" value="Unassembled WGS sequence"/>
</dbReference>
<reference evidence="5 6" key="1">
    <citation type="submission" date="2016-10" db="EMBL/GenBank/DDBJ databases">
        <authorList>
            <person name="Varghese N."/>
            <person name="Submissions S."/>
        </authorList>
    </citation>
    <scope>NUCLEOTIDE SEQUENCE [LARGE SCALE GENOMIC DNA]</scope>
    <source>
        <strain evidence="5 6">DSM 18839</strain>
    </source>
</reference>
<evidence type="ECO:0000313" key="5">
    <source>
        <dbReference type="EMBL" id="SDF09169.1"/>
    </source>
</evidence>
<dbReference type="GO" id="GO:0016616">
    <property type="term" value="F:oxidoreductase activity, acting on the CH-OH group of donors, NAD or NADP as acceptor"/>
    <property type="evidence" value="ECO:0007669"/>
    <property type="project" value="InterPro"/>
</dbReference>